<gene>
    <name evidence="4" type="ORF">K8I29_18805</name>
</gene>
<evidence type="ECO:0000313" key="5">
    <source>
        <dbReference type="Proteomes" id="UP000705867"/>
    </source>
</evidence>
<dbReference type="InterPro" id="IPR003346">
    <property type="entry name" value="Transposase_20"/>
</dbReference>
<evidence type="ECO:0000256" key="1">
    <source>
        <dbReference type="SAM" id="Coils"/>
    </source>
</evidence>
<dbReference type="Proteomes" id="UP000705867">
    <property type="component" value="Unassembled WGS sequence"/>
</dbReference>
<dbReference type="PANTHER" id="PTHR33055:SF15">
    <property type="entry name" value="TRANSPOSASE-RELATED"/>
    <property type="match status" value="1"/>
</dbReference>
<dbReference type="EMBL" id="JAIOIV010000146">
    <property type="protein sequence ID" value="MBZ0158250.1"/>
    <property type="molecule type" value="Genomic_DNA"/>
</dbReference>
<feature type="domain" description="Transposase IS116/IS110/IS902 C-terminal" evidence="3">
    <location>
        <begin position="270"/>
        <end position="354"/>
    </location>
</feature>
<evidence type="ECO:0000259" key="3">
    <source>
        <dbReference type="Pfam" id="PF02371"/>
    </source>
</evidence>
<accession>A0A953M3E7</accession>
<dbReference type="PANTHER" id="PTHR33055">
    <property type="entry name" value="TRANSPOSASE FOR INSERTION SEQUENCE ELEMENT IS1111A"/>
    <property type="match status" value="1"/>
</dbReference>
<dbReference type="GO" id="GO:0004803">
    <property type="term" value="F:transposase activity"/>
    <property type="evidence" value="ECO:0007669"/>
    <property type="project" value="InterPro"/>
</dbReference>
<keyword evidence="1" id="KW-0175">Coiled coil</keyword>
<reference evidence="4" key="1">
    <citation type="journal article" date="2021" name="bioRxiv">
        <title>Unraveling nitrogen, sulfur and carbon metabolic pathways and microbial community transcriptional responses to substrate deprivation and toxicity stresses in a bioreactor mimicking anoxic brackish coastal sediment conditions.</title>
        <authorList>
            <person name="Martins P.D."/>
            <person name="Echeveste M.J."/>
            <person name="Arshad A."/>
            <person name="Kurth J."/>
            <person name="Ouboter H."/>
            <person name="Jetten M.S.M."/>
            <person name="Welte C.U."/>
        </authorList>
    </citation>
    <scope>NUCLEOTIDE SEQUENCE</scope>
    <source>
        <strain evidence="4">MAG_39</strain>
    </source>
</reference>
<dbReference type="InterPro" id="IPR002525">
    <property type="entry name" value="Transp_IS110-like_N"/>
</dbReference>
<evidence type="ECO:0000313" key="4">
    <source>
        <dbReference type="EMBL" id="MBZ0158250.1"/>
    </source>
</evidence>
<dbReference type="GO" id="GO:0006313">
    <property type="term" value="P:DNA transposition"/>
    <property type="evidence" value="ECO:0007669"/>
    <property type="project" value="InterPro"/>
</dbReference>
<dbReference type="GO" id="GO:0003677">
    <property type="term" value="F:DNA binding"/>
    <property type="evidence" value="ECO:0007669"/>
    <property type="project" value="InterPro"/>
</dbReference>
<evidence type="ECO:0000259" key="2">
    <source>
        <dbReference type="Pfam" id="PF01548"/>
    </source>
</evidence>
<reference evidence="4" key="2">
    <citation type="submission" date="2021-08" db="EMBL/GenBank/DDBJ databases">
        <authorList>
            <person name="Dalcin Martins P."/>
        </authorList>
    </citation>
    <scope>NUCLEOTIDE SEQUENCE</scope>
    <source>
        <strain evidence="4">MAG_39</strain>
    </source>
</reference>
<feature type="coiled-coil region" evidence="1">
    <location>
        <begin position="133"/>
        <end position="160"/>
    </location>
</feature>
<dbReference type="InterPro" id="IPR047650">
    <property type="entry name" value="Transpos_IS110"/>
</dbReference>
<proteinExistence type="predicted"/>
<dbReference type="Pfam" id="PF01548">
    <property type="entry name" value="DEDD_Tnp_IS110"/>
    <property type="match status" value="1"/>
</dbReference>
<comment type="caution">
    <text evidence="4">The sequence shown here is derived from an EMBL/GenBank/DDBJ whole genome shotgun (WGS) entry which is preliminary data.</text>
</comment>
<dbReference type="Pfam" id="PF02371">
    <property type="entry name" value="Transposase_20"/>
    <property type="match status" value="1"/>
</dbReference>
<dbReference type="AlphaFoldDB" id="A0A953M3E7"/>
<dbReference type="NCBIfam" id="NF033542">
    <property type="entry name" value="transpos_IS110"/>
    <property type="match status" value="1"/>
</dbReference>
<protein>
    <submittedName>
        <fullName evidence="4">IS110 family transposase</fullName>
    </submittedName>
</protein>
<sequence>MYTLFVGIDVSKDTFSATGFDAKGEVRFTLSVPMDQSGFAALLKAIRARARDLTTVMAAMESTGCYHINLFSFLCNRKITTVVLNPLLIFNFAKLSLRKTKTDKKDSLTIARFLLVHKDSIEQFTLSQPIKDLRELARERESLTHLIAATKNEIKRLVQTTFPELEGMANVFTTTMLLFLKEYPSACLIKTAGISAVAGALERSGRDRRVSVSAEDIIAAAKRPVASFSAARELILPEKISTLLHLMEQVDHISDMLTEMCQSMVIEEMQIITSIDGIGDTAGAAFLAEIGAIDNFPSAKALIVFAGLDPTVYQSGKFEGTSRISKRGNRHLRRIIYLMALGVIRVNKIFREYFLMRRKNGLPYRKAVLATAHKLVRVIFAMLSHKSCFRAKENSL</sequence>
<organism evidence="4 5">
    <name type="scientific">Candidatus Nitrobium versatile</name>
    <dbReference type="NCBI Taxonomy" id="2884831"/>
    <lineage>
        <taxon>Bacteria</taxon>
        <taxon>Pseudomonadati</taxon>
        <taxon>Nitrospirota</taxon>
        <taxon>Nitrospiria</taxon>
        <taxon>Nitrospirales</taxon>
        <taxon>Nitrospiraceae</taxon>
        <taxon>Candidatus Nitrobium</taxon>
    </lineage>
</organism>
<feature type="domain" description="Transposase IS110-like N-terminal" evidence="2">
    <location>
        <begin position="6"/>
        <end position="163"/>
    </location>
</feature>
<name>A0A953M3E7_9BACT</name>